<proteinExistence type="predicted"/>
<evidence type="ECO:0000313" key="2">
    <source>
        <dbReference type="Proteomes" id="UP001234178"/>
    </source>
</evidence>
<comment type="caution">
    <text evidence="1">The sequence shown here is derived from an EMBL/GenBank/DDBJ whole genome shotgun (WGS) entry which is preliminary data.</text>
</comment>
<name>A0ABR0B6Z7_9CRUS</name>
<dbReference type="Proteomes" id="UP001234178">
    <property type="component" value="Unassembled WGS sequence"/>
</dbReference>
<protein>
    <submittedName>
        <fullName evidence="1">Uncharacterized protein</fullName>
    </submittedName>
</protein>
<gene>
    <name evidence="1" type="ORF">OUZ56_029497</name>
</gene>
<organism evidence="1 2">
    <name type="scientific">Daphnia magna</name>
    <dbReference type="NCBI Taxonomy" id="35525"/>
    <lineage>
        <taxon>Eukaryota</taxon>
        <taxon>Metazoa</taxon>
        <taxon>Ecdysozoa</taxon>
        <taxon>Arthropoda</taxon>
        <taxon>Crustacea</taxon>
        <taxon>Branchiopoda</taxon>
        <taxon>Diplostraca</taxon>
        <taxon>Cladocera</taxon>
        <taxon>Anomopoda</taxon>
        <taxon>Daphniidae</taxon>
        <taxon>Daphnia</taxon>
    </lineage>
</organism>
<accession>A0ABR0B6Z7</accession>
<evidence type="ECO:0000313" key="1">
    <source>
        <dbReference type="EMBL" id="KAK4037464.1"/>
    </source>
</evidence>
<sequence>MRGKRCAPPIPEGFRNCVGSAFAIQVHLGWWSGGLANRENLDDDLVVPVSSYVQVGDEDSGYESYWGKKQQKKRNFMAHVAHRRLRVPTI</sequence>
<dbReference type="EMBL" id="JAOYFB010000040">
    <property type="protein sequence ID" value="KAK4037464.1"/>
    <property type="molecule type" value="Genomic_DNA"/>
</dbReference>
<keyword evidence="2" id="KW-1185">Reference proteome</keyword>
<reference evidence="1 2" key="1">
    <citation type="journal article" date="2023" name="Nucleic Acids Res.">
        <title>The hologenome of Daphnia magna reveals possible DNA methylation and microbiome-mediated evolution of the host genome.</title>
        <authorList>
            <person name="Chaturvedi A."/>
            <person name="Li X."/>
            <person name="Dhandapani V."/>
            <person name="Marshall H."/>
            <person name="Kissane S."/>
            <person name="Cuenca-Cambronero M."/>
            <person name="Asole G."/>
            <person name="Calvet F."/>
            <person name="Ruiz-Romero M."/>
            <person name="Marangio P."/>
            <person name="Guigo R."/>
            <person name="Rago D."/>
            <person name="Mirbahai L."/>
            <person name="Eastwood N."/>
            <person name="Colbourne J.K."/>
            <person name="Zhou J."/>
            <person name="Mallon E."/>
            <person name="Orsini L."/>
        </authorList>
    </citation>
    <scope>NUCLEOTIDE SEQUENCE [LARGE SCALE GENOMIC DNA]</scope>
    <source>
        <strain evidence="1">LRV0_1</strain>
    </source>
</reference>